<reference evidence="2" key="1">
    <citation type="submission" date="2020-01" db="EMBL/GenBank/DDBJ databases">
        <title>Draft genome sequence of the Termite Coptotermes fromosanus.</title>
        <authorList>
            <person name="Itakura S."/>
            <person name="Yosikawa Y."/>
            <person name="Umezawa K."/>
        </authorList>
    </citation>
    <scope>NUCLEOTIDE SEQUENCE [LARGE SCALE GENOMIC DNA]</scope>
</reference>
<dbReference type="InParanoid" id="A0A6L2PFE7"/>
<dbReference type="AlphaFoldDB" id="A0A6L2PFE7"/>
<keyword evidence="2" id="KW-1185">Reference proteome</keyword>
<dbReference type="EMBL" id="BLKM01000292">
    <property type="protein sequence ID" value="GFG31253.1"/>
    <property type="molecule type" value="Genomic_DNA"/>
</dbReference>
<comment type="caution">
    <text evidence="1">The sequence shown here is derived from an EMBL/GenBank/DDBJ whole genome shotgun (WGS) entry which is preliminary data.</text>
</comment>
<evidence type="ECO:0000313" key="2">
    <source>
        <dbReference type="Proteomes" id="UP000502823"/>
    </source>
</evidence>
<proteinExistence type="predicted"/>
<dbReference type="OrthoDB" id="6773793at2759"/>
<dbReference type="Proteomes" id="UP000502823">
    <property type="component" value="Unassembled WGS sequence"/>
</dbReference>
<accession>A0A6L2PFE7</accession>
<sequence>MQELRFLYKSENYPSVNPLVVGIVKTRLTSFGASGIASFSPLVFLANVSVDGHRSHLTYQLSELCSELDITLLSIHPNATRLVRQLDVATFRPLKLGWKIPVPEWHKKKSDKILNKEWFAPAVVEL</sequence>
<organism evidence="1 2">
    <name type="scientific">Coptotermes formosanus</name>
    <name type="common">Formosan subterranean termite</name>
    <dbReference type="NCBI Taxonomy" id="36987"/>
    <lineage>
        <taxon>Eukaryota</taxon>
        <taxon>Metazoa</taxon>
        <taxon>Ecdysozoa</taxon>
        <taxon>Arthropoda</taxon>
        <taxon>Hexapoda</taxon>
        <taxon>Insecta</taxon>
        <taxon>Pterygota</taxon>
        <taxon>Neoptera</taxon>
        <taxon>Polyneoptera</taxon>
        <taxon>Dictyoptera</taxon>
        <taxon>Blattodea</taxon>
        <taxon>Blattoidea</taxon>
        <taxon>Termitoidae</taxon>
        <taxon>Rhinotermitidae</taxon>
        <taxon>Coptotermes</taxon>
    </lineage>
</organism>
<name>A0A6L2PFE7_COPFO</name>
<gene>
    <name evidence="1" type="ORF">Cfor_06781</name>
</gene>
<evidence type="ECO:0000313" key="1">
    <source>
        <dbReference type="EMBL" id="GFG31253.1"/>
    </source>
</evidence>
<protein>
    <submittedName>
        <fullName evidence="1">Uncharacterized protein</fullName>
    </submittedName>
</protein>